<reference evidence="10" key="1">
    <citation type="submission" date="2021-02" db="EMBL/GenBank/DDBJ databases">
        <authorList>
            <person name="Nowell W R."/>
        </authorList>
    </citation>
    <scope>NUCLEOTIDE SEQUENCE</scope>
</reference>
<dbReference type="GO" id="GO:0005886">
    <property type="term" value="C:plasma membrane"/>
    <property type="evidence" value="ECO:0007669"/>
    <property type="project" value="TreeGrafter"/>
</dbReference>
<organism evidence="10 11">
    <name type="scientific">Rotaria sordida</name>
    <dbReference type="NCBI Taxonomy" id="392033"/>
    <lineage>
        <taxon>Eukaryota</taxon>
        <taxon>Metazoa</taxon>
        <taxon>Spiralia</taxon>
        <taxon>Gnathifera</taxon>
        <taxon>Rotifera</taxon>
        <taxon>Eurotatoria</taxon>
        <taxon>Bdelloidea</taxon>
        <taxon>Philodinida</taxon>
        <taxon>Philodinidae</taxon>
        <taxon>Rotaria</taxon>
    </lineage>
</organism>
<evidence type="ECO:0000256" key="1">
    <source>
        <dbReference type="ARBA" id="ARBA00004141"/>
    </source>
</evidence>
<keyword evidence="4" id="KW-1133">Transmembrane helix</keyword>
<feature type="domain" description="TRPM-like" evidence="9">
    <location>
        <begin position="298"/>
        <end position="439"/>
    </location>
</feature>
<dbReference type="InterPro" id="IPR050927">
    <property type="entry name" value="TRPM"/>
</dbReference>
<dbReference type="PANTHER" id="PTHR13800">
    <property type="entry name" value="TRANSIENT RECEPTOR POTENTIAL CATION CHANNEL, SUBFAMILY M, MEMBER 6"/>
    <property type="match status" value="1"/>
</dbReference>
<feature type="non-terminal residue" evidence="10">
    <location>
        <position position="1"/>
    </location>
</feature>
<evidence type="ECO:0000256" key="2">
    <source>
        <dbReference type="ARBA" id="ARBA00022448"/>
    </source>
</evidence>
<evidence type="ECO:0000313" key="11">
    <source>
        <dbReference type="Proteomes" id="UP000663864"/>
    </source>
</evidence>
<dbReference type="EMBL" id="CAJNOT010003832">
    <property type="protein sequence ID" value="CAF1401827.1"/>
    <property type="molecule type" value="Genomic_DNA"/>
</dbReference>
<comment type="subcellular location">
    <subcellularLocation>
        <location evidence="1">Membrane</location>
        <topology evidence="1">Multi-pass membrane protein</topology>
    </subcellularLocation>
</comment>
<dbReference type="Pfam" id="PF18139">
    <property type="entry name" value="LSDAT_euk"/>
    <property type="match status" value="1"/>
</dbReference>
<keyword evidence="3" id="KW-0812">Transmembrane</keyword>
<evidence type="ECO:0000256" key="4">
    <source>
        <dbReference type="ARBA" id="ARBA00022989"/>
    </source>
</evidence>
<sequence length="451" mass="50882">MTQYETDKSTDCKAIEALLKTLTELLICLIMMPFNSNTLVSCTFRNELIKLFSCIIICGRQKTCLRITPLNVATTKSATLPMTIKRKPTSSIPQGFETSVWMLTTGLSSGVSKLIGRSIYRHRALNDDKTKATLIGLTGYGTLARSMRDCLEDQTGDIWNAERTLKGHCGWSFKNDDGNVLDKYHTHFILLDYGNEGHYLNDQCRANFVQAVCEGGTRYAVTIIVEGGHHTLEVIWNDLKNKRPVLIINDLTEAVFRAALTSSQSKLKKDDQIESLLQMAVDWNDLDGAHQLLETDVVCCNNNEERTHVISSCAEIKHKSKTNPFDKEEMLRDLFLWSVYKGRIGTAFVLLLHIRERTGAALLAVALAKRISSLAKEVNKRNEFMDHANKYAEYATECINACQEQNEERASRILLSKKKIYGDATYMQIAIGSYVEEFIITKCVDKALDEH</sequence>
<evidence type="ECO:0000256" key="3">
    <source>
        <dbReference type="ARBA" id="ARBA00022692"/>
    </source>
</evidence>
<gene>
    <name evidence="10" type="ORF">ZHD862_LOCUS33167</name>
</gene>
<dbReference type="InterPro" id="IPR041491">
    <property type="entry name" value="TRPM_SLOG"/>
</dbReference>
<keyword evidence="6" id="KW-0472">Membrane</keyword>
<keyword evidence="5" id="KW-0406">Ion transport</keyword>
<dbReference type="Proteomes" id="UP000663864">
    <property type="component" value="Unassembled WGS sequence"/>
</dbReference>
<dbReference type="PANTHER" id="PTHR13800:SF12">
    <property type="entry name" value="TRANSIENT RECEPTOR POTENTIAL CATION CHANNEL SUBFAMILY M MEMBER-LIKE 2"/>
    <property type="match status" value="1"/>
</dbReference>
<accession>A0A815LDA7</accession>
<name>A0A815LDA7_9BILA</name>
<dbReference type="InterPro" id="IPR057366">
    <property type="entry name" value="TRPM-like"/>
</dbReference>
<keyword evidence="7" id="KW-0407">Ion channel</keyword>
<keyword evidence="2" id="KW-0813">Transport</keyword>
<evidence type="ECO:0000256" key="7">
    <source>
        <dbReference type="ARBA" id="ARBA00023303"/>
    </source>
</evidence>
<protein>
    <submittedName>
        <fullName evidence="10">Uncharacterized protein</fullName>
    </submittedName>
</protein>
<comment type="caution">
    <text evidence="10">The sequence shown here is derived from an EMBL/GenBank/DDBJ whole genome shotgun (WGS) entry which is preliminary data.</text>
</comment>
<evidence type="ECO:0000256" key="5">
    <source>
        <dbReference type="ARBA" id="ARBA00023065"/>
    </source>
</evidence>
<dbReference type="AlphaFoldDB" id="A0A815LDA7"/>
<dbReference type="Pfam" id="PF25508">
    <property type="entry name" value="TRPM2"/>
    <property type="match status" value="1"/>
</dbReference>
<evidence type="ECO:0000259" key="8">
    <source>
        <dbReference type="Pfam" id="PF18139"/>
    </source>
</evidence>
<proteinExistence type="predicted"/>
<evidence type="ECO:0000256" key="6">
    <source>
        <dbReference type="ARBA" id="ARBA00023136"/>
    </source>
</evidence>
<evidence type="ECO:0000259" key="9">
    <source>
        <dbReference type="Pfam" id="PF25508"/>
    </source>
</evidence>
<dbReference type="GO" id="GO:0099604">
    <property type="term" value="F:ligand-gated calcium channel activity"/>
    <property type="evidence" value="ECO:0007669"/>
    <property type="project" value="TreeGrafter"/>
</dbReference>
<evidence type="ECO:0000313" key="10">
    <source>
        <dbReference type="EMBL" id="CAF1401827.1"/>
    </source>
</evidence>
<feature type="domain" description="TRPM SLOG" evidence="8">
    <location>
        <begin position="97"/>
        <end position="254"/>
    </location>
</feature>